<protein>
    <submittedName>
        <fullName evidence="1">Uncharacterized protein</fullName>
    </submittedName>
</protein>
<reference evidence="1" key="1">
    <citation type="submission" date="2023-07" db="EMBL/GenBank/DDBJ databases">
        <title>Black Yeasts Isolated from many extreme environments.</title>
        <authorList>
            <person name="Coleine C."/>
            <person name="Stajich J.E."/>
            <person name="Selbmann L."/>
        </authorList>
    </citation>
    <scope>NUCLEOTIDE SEQUENCE</scope>
    <source>
        <strain evidence="1">CCFEE 5485</strain>
    </source>
</reference>
<sequence>MPEDKHTIAVLRHALANIHNWLGHFEEADQITDEQLTEASTDSGRAYIGPKLHILILREKVEPYRLCSRPVIGSALQTTDQKVNSLLGLIDKACAMGFNDVGAHDPLLWHTIWKDFLVALRKEEPLVEGSKLRSLTKVLTRIHAFLTSREDRVHHGWTDRDGTISAYNNILTMLNIDQSTLFEEIVRAKATQCNLEATFLQRSGHFAKAEALHQKAAHYLGSCGEDDDLWSVIHYNTMLAIARQDGRLKEAYQYGSDHWITIQRGESRHGAIQVRLQQDAADHESYIEASRRRRNGEVGDDEWWVDHAAQLERSEALYGPLPTPTPSRSMATISEVEDQNPRWVDWLLIPLRATFR</sequence>
<evidence type="ECO:0000313" key="2">
    <source>
        <dbReference type="Proteomes" id="UP001274830"/>
    </source>
</evidence>
<dbReference type="Proteomes" id="UP001274830">
    <property type="component" value="Unassembled WGS sequence"/>
</dbReference>
<organism evidence="1 2">
    <name type="scientific">Recurvomyces mirabilis</name>
    <dbReference type="NCBI Taxonomy" id="574656"/>
    <lineage>
        <taxon>Eukaryota</taxon>
        <taxon>Fungi</taxon>
        <taxon>Dikarya</taxon>
        <taxon>Ascomycota</taxon>
        <taxon>Pezizomycotina</taxon>
        <taxon>Dothideomycetes</taxon>
        <taxon>Dothideomycetidae</taxon>
        <taxon>Mycosphaerellales</taxon>
        <taxon>Teratosphaeriaceae</taxon>
        <taxon>Recurvomyces</taxon>
    </lineage>
</organism>
<dbReference type="EMBL" id="JAUTXT010000071">
    <property type="protein sequence ID" value="KAK3669804.1"/>
    <property type="molecule type" value="Genomic_DNA"/>
</dbReference>
<gene>
    <name evidence="1" type="ORF">LTR78_010321</name>
</gene>
<keyword evidence="2" id="KW-1185">Reference proteome</keyword>
<accession>A0AAE0WG94</accession>
<dbReference type="AlphaFoldDB" id="A0AAE0WG94"/>
<comment type="caution">
    <text evidence="1">The sequence shown here is derived from an EMBL/GenBank/DDBJ whole genome shotgun (WGS) entry which is preliminary data.</text>
</comment>
<evidence type="ECO:0000313" key="1">
    <source>
        <dbReference type="EMBL" id="KAK3669804.1"/>
    </source>
</evidence>
<name>A0AAE0WG94_9PEZI</name>
<proteinExistence type="predicted"/>